<dbReference type="SMART" id="SM00355">
    <property type="entry name" value="ZnF_C2H2"/>
    <property type="match status" value="2"/>
</dbReference>
<evidence type="ECO:0000256" key="2">
    <source>
        <dbReference type="SAM" id="MobiDB-lite"/>
    </source>
</evidence>
<dbReference type="VEuPathDB" id="FungiDB:CC77DRAFT_336728"/>
<dbReference type="PROSITE" id="PS50157">
    <property type="entry name" value="ZINC_FINGER_C2H2_2"/>
    <property type="match status" value="1"/>
</dbReference>
<keyword evidence="1" id="KW-0862">Zinc</keyword>
<dbReference type="RefSeq" id="XP_018391035.1">
    <property type="nucleotide sequence ID" value="XM_018531313.1"/>
</dbReference>
<evidence type="ECO:0000256" key="1">
    <source>
        <dbReference type="PROSITE-ProRule" id="PRU00042"/>
    </source>
</evidence>
<dbReference type="KEGG" id="aalt:CC77DRAFT_336728"/>
<feature type="domain" description="C2H2-type" evidence="3">
    <location>
        <begin position="181"/>
        <end position="206"/>
    </location>
</feature>
<proteinExistence type="predicted"/>
<dbReference type="Proteomes" id="UP000077248">
    <property type="component" value="Unassembled WGS sequence"/>
</dbReference>
<dbReference type="PROSITE" id="PS00028">
    <property type="entry name" value="ZINC_FINGER_C2H2_1"/>
    <property type="match status" value="1"/>
</dbReference>
<dbReference type="GO" id="GO:0008270">
    <property type="term" value="F:zinc ion binding"/>
    <property type="evidence" value="ECO:0007669"/>
    <property type="project" value="UniProtKB-KW"/>
</dbReference>
<dbReference type="Gene3D" id="3.30.160.60">
    <property type="entry name" value="Classic Zinc Finger"/>
    <property type="match status" value="1"/>
</dbReference>
<evidence type="ECO:0000313" key="5">
    <source>
        <dbReference type="Proteomes" id="UP000077248"/>
    </source>
</evidence>
<gene>
    <name evidence="4" type="ORF">CC77DRAFT_336728</name>
</gene>
<evidence type="ECO:0000259" key="3">
    <source>
        <dbReference type="PROSITE" id="PS50157"/>
    </source>
</evidence>
<dbReference type="GeneID" id="29116907"/>
<sequence length="236" mass="26131">MGPDLCMADSHSGTDASAGRAAYQRVSNVDGSMDESTLTERPGVGFATCECISSHDIDPISMVDSMLTVRPTSLHEPSWNPLSLSHKSTHPAQFFDHPAFEIRLATPPAHIVPSVSFSEDSWDSSVQSTTALQSETSTTSSSTASSEIYCDIDDCCTAFSGVHRRGNLARHQRLKHSSRVYVCENASCERVFNRQDARLKHYRKYHQQLARPYVARPQTRHANKEQYLDFMSSASG</sequence>
<protein>
    <recommendedName>
        <fullName evidence="3">C2H2-type domain-containing protein</fullName>
    </recommendedName>
</protein>
<name>A0A177E0W2_ALTAL</name>
<keyword evidence="1" id="KW-0479">Metal-binding</keyword>
<keyword evidence="5" id="KW-1185">Reference proteome</keyword>
<reference evidence="4 5" key="1">
    <citation type="submission" date="2016-05" db="EMBL/GenBank/DDBJ databases">
        <title>Comparative analysis of secretome profiles of manganese(II)-oxidizing ascomycete fungi.</title>
        <authorList>
            <consortium name="DOE Joint Genome Institute"/>
            <person name="Zeiner C.A."/>
            <person name="Purvine S.O."/>
            <person name="Zink E.M."/>
            <person name="Wu S."/>
            <person name="Pasa-Tolic L."/>
            <person name="Chaput D.L."/>
            <person name="Haridas S."/>
            <person name="Grigoriev I.V."/>
            <person name="Santelli C.M."/>
            <person name="Hansel C.M."/>
        </authorList>
    </citation>
    <scope>NUCLEOTIDE SEQUENCE [LARGE SCALE GENOMIC DNA]</scope>
    <source>
        <strain evidence="4 5">SRC1lrK2f</strain>
    </source>
</reference>
<evidence type="ECO:0000313" key="4">
    <source>
        <dbReference type="EMBL" id="OAG25614.1"/>
    </source>
</evidence>
<accession>A0A177E0W2</accession>
<dbReference type="EMBL" id="KV441470">
    <property type="protein sequence ID" value="OAG25614.1"/>
    <property type="molecule type" value="Genomic_DNA"/>
</dbReference>
<dbReference type="AlphaFoldDB" id="A0A177E0W2"/>
<dbReference type="InterPro" id="IPR013087">
    <property type="entry name" value="Znf_C2H2_type"/>
</dbReference>
<feature type="region of interest" description="Disordered" evidence="2">
    <location>
        <begin position="1"/>
        <end position="20"/>
    </location>
</feature>
<keyword evidence="1" id="KW-0863">Zinc-finger</keyword>
<organism evidence="4 5">
    <name type="scientific">Alternaria alternata</name>
    <name type="common">Alternaria rot fungus</name>
    <name type="synonym">Torula alternata</name>
    <dbReference type="NCBI Taxonomy" id="5599"/>
    <lineage>
        <taxon>Eukaryota</taxon>
        <taxon>Fungi</taxon>
        <taxon>Dikarya</taxon>
        <taxon>Ascomycota</taxon>
        <taxon>Pezizomycotina</taxon>
        <taxon>Dothideomycetes</taxon>
        <taxon>Pleosporomycetidae</taxon>
        <taxon>Pleosporales</taxon>
        <taxon>Pleosporineae</taxon>
        <taxon>Pleosporaceae</taxon>
        <taxon>Alternaria</taxon>
        <taxon>Alternaria sect. Alternaria</taxon>
        <taxon>Alternaria alternata complex</taxon>
    </lineage>
</organism>